<organism evidence="2 3">
    <name type="scientific">Monilinia fructicola</name>
    <name type="common">Brown rot fungus</name>
    <name type="synonym">Ciboria fructicola</name>
    <dbReference type="NCBI Taxonomy" id="38448"/>
    <lineage>
        <taxon>Eukaryota</taxon>
        <taxon>Fungi</taxon>
        <taxon>Dikarya</taxon>
        <taxon>Ascomycota</taxon>
        <taxon>Pezizomycotina</taxon>
        <taxon>Leotiomycetes</taxon>
        <taxon>Helotiales</taxon>
        <taxon>Sclerotiniaceae</taxon>
        <taxon>Monilinia</taxon>
    </lineage>
</organism>
<dbReference type="AlphaFoldDB" id="A0A5M9JV32"/>
<dbReference type="PROSITE" id="PS51257">
    <property type="entry name" value="PROKAR_LIPOPROTEIN"/>
    <property type="match status" value="1"/>
</dbReference>
<feature type="chain" id="PRO_5024405673" evidence="1">
    <location>
        <begin position="17"/>
        <end position="138"/>
    </location>
</feature>
<keyword evidence="1" id="KW-0732">Signal</keyword>
<dbReference type="EMBL" id="VICG01000004">
    <property type="protein sequence ID" value="KAA8573368.1"/>
    <property type="molecule type" value="Genomic_DNA"/>
</dbReference>
<comment type="caution">
    <text evidence="2">The sequence shown here is derived from an EMBL/GenBank/DDBJ whole genome shotgun (WGS) entry which is preliminary data.</text>
</comment>
<keyword evidence="3" id="KW-1185">Reference proteome</keyword>
<reference evidence="2 3" key="1">
    <citation type="submission" date="2019-06" db="EMBL/GenBank/DDBJ databases">
        <title>Genome Sequence of the Brown Rot Fungal Pathogen Monilinia fructicola.</title>
        <authorList>
            <person name="De Miccolis Angelini R.M."/>
            <person name="Landi L."/>
            <person name="Abate D."/>
            <person name="Pollastro S."/>
            <person name="Romanazzi G."/>
            <person name="Faretra F."/>
        </authorList>
    </citation>
    <scope>NUCLEOTIDE SEQUENCE [LARGE SCALE GENOMIC DNA]</scope>
    <source>
        <strain evidence="2 3">Mfrc123</strain>
    </source>
</reference>
<dbReference type="Proteomes" id="UP000322873">
    <property type="component" value="Unassembled WGS sequence"/>
</dbReference>
<protein>
    <submittedName>
        <fullName evidence="2">Uncharacterized protein</fullName>
    </submittedName>
</protein>
<evidence type="ECO:0000313" key="2">
    <source>
        <dbReference type="EMBL" id="KAA8573368.1"/>
    </source>
</evidence>
<name>A0A5M9JV32_MONFR</name>
<proteinExistence type="predicted"/>
<dbReference type="VEuPathDB" id="FungiDB:MFRU_053g00070"/>
<sequence>MRPSALLPLLLSTAQACIHATIHWDINGYQFALTDNDTTRCTSTAGTTDAPLTNPGTKGATFAIPSGDCQAGYSAKIWMRLGENYAAKLEQYTDIEGVHYTVQWNGSDKLATHVSRSVQLIPEGIAFVNALLLRFLNP</sequence>
<evidence type="ECO:0000256" key="1">
    <source>
        <dbReference type="SAM" id="SignalP"/>
    </source>
</evidence>
<feature type="signal peptide" evidence="1">
    <location>
        <begin position="1"/>
        <end position="16"/>
    </location>
</feature>
<evidence type="ECO:0000313" key="3">
    <source>
        <dbReference type="Proteomes" id="UP000322873"/>
    </source>
</evidence>
<gene>
    <name evidence="2" type="ORF">EYC84_003849</name>
</gene>
<accession>A0A5M9JV32</accession>